<dbReference type="InterPro" id="IPR003838">
    <property type="entry name" value="ABC3_permease_C"/>
</dbReference>
<dbReference type="InterPro" id="IPR040690">
    <property type="entry name" value="FtsX_ECD"/>
</dbReference>
<keyword evidence="4 10" id="KW-1003">Cell membrane</keyword>
<evidence type="ECO:0000256" key="3">
    <source>
        <dbReference type="ARBA" id="ARBA00021907"/>
    </source>
</evidence>
<evidence type="ECO:0000256" key="6">
    <source>
        <dbReference type="ARBA" id="ARBA00022692"/>
    </source>
</evidence>
<comment type="caution">
    <text evidence="14">The sequence shown here is derived from an EMBL/GenBank/DDBJ whole genome shotgun (WGS) entry which is preliminary data.</text>
</comment>
<dbReference type="Pfam" id="PF18075">
    <property type="entry name" value="FtsX_ECD"/>
    <property type="match status" value="1"/>
</dbReference>
<dbReference type="Proteomes" id="UP000178040">
    <property type="component" value="Unassembled WGS sequence"/>
</dbReference>
<feature type="transmembrane region" description="Helical" evidence="11">
    <location>
        <begin position="242"/>
        <end position="261"/>
    </location>
</feature>
<feature type="domain" description="ABC3 transporter permease C-terminal" evidence="12">
    <location>
        <begin position="165"/>
        <end position="298"/>
    </location>
</feature>
<evidence type="ECO:0000313" key="14">
    <source>
        <dbReference type="EMBL" id="OGK45518.1"/>
    </source>
</evidence>
<gene>
    <name evidence="14" type="ORF">A3B40_00685</name>
</gene>
<evidence type="ECO:0000256" key="2">
    <source>
        <dbReference type="ARBA" id="ARBA00007379"/>
    </source>
</evidence>
<feature type="transmembrane region" description="Helical" evidence="11">
    <location>
        <begin position="16"/>
        <end position="40"/>
    </location>
</feature>
<evidence type="ECO:0000256" key="5">
    <source>
        <dbReference type="ARBA" id="ARBA00022618"/>
    </source>
</evidence>
<keyword evidence="8 10" id="KW-0472">Membrane</keyword>
<dbReference type="GO" id="GO:0005886">
    <property type="term" value="C:plasma membrane"/>
    <property type="evidence" value="ECO:0007669"/>
    <property type="project" value="UniProtKB-SubCell"/>
</dbReference>
<evidence type="ECO:0000256" key="8">
    <source>
        <dbReference type="ARBA" id="ARBA00023136"/>
    </source>
</evidence>
<dbReference type="EMBL" id="MGAI01000006">
    <property type="protein sequence ID" value="OGK45518.1"/>
    <property type="molecule type" value="Genomic_DNA"/>
</dbReference>
<dbReference type="InterPro" id="IPR004513">
    <property type="entry name" value="FtsX"/>
</dbReference>
<name>A0A1F7IQ76_9BACT</name>
<evidence type="ECO:0000256" key="7">
    <source>
        <dbReference type="ARBA" id="ARBA00022989"/>
    </source>
</evidence>
<comment type="subcellular location">
    <subcellularLocation>
        <location evidence="1">Cell membrane</location>
        <topology evidence="1">Multi-pass membrane protein</topology>
    </subcellularLocation>
</comment>
<feature type="transmembrane region" description="Helical" evidence="11">
    <location>
        <begin position="164"/>
        <end position="188"/>
    </location>
</feature>
<evidence type="ECO:0000256" key="9">
    <source>
        <dbReference type="ARBA" id="ARBA00023306"/>
    </source>
</evidence>
<proteinExistence type="inferred from homology"/>
<evidence type="ECO:0000256" key="1">
    <source>
        <dbReference type="ARBA" id="ARBA00004651"/>
    </source>
</evidence>
<evidence type="ECO:0000259" key="13">
    <source>
        <dbReference type="Pfam" id="PF18075"/>
    </source>
</evidence>
<accession>A0A1F7IQ76</accession>
<keyword evidence="7 11" id="KW-1133">Transmembrane helix</keyword>
<evidence type="ECO:0000259" key="12">
    <source>
        <dbReference type="Pfam" id="PF02687"/>
    </source>
</evidence>
<evidence type="ECO:0000313" key="15">
    <source>
        <dbReference type="Proteomes" id="UP000178040"/>
    </source>
</evidence>
<feature type="domain" description="FtsX extracellular" evidence="13">
    <location>
        <begin position="51"/>
        <end position="142"/>
    </location>
</feature>
<dbReference type="PIRSF" id="PIRSF003097">
    <property type="entry name" value="FtsX"/>
    <property type="match status" value="1"/>
</dbReference>
<keyword evidence="5 10" id="KW-0132">Cell division</keyword>
<dbReference type="PANTHER" id="PTHR47755:SF1">
    <property type="entry name" value="CELL DIVISION PROTEIN FTSX"/>
    <property type="match status" value="1"/>
</dbReference>
<organism evidence="14 15">
    <name type="scientific">Candidatus Roizmanbacteria bacterium RIFCSPLOWO2_01_FULL_37_16</name>
    <dbReference type="NCBI Taxonomy" id="1802058"/>
    <lineage>
        <taxon>Bacteria</taxon>
        <taxon>Candidatus Roizmaniibacteriota</taxon>
    </lineage>
</organism>
<evidence type="ECO:0000256" key="11">
    <source>
        <dbReference type="SAM" id="Phobius"/>
    </source>
</evidence>
<keyword evidence="6 11" id="KW-0812">Transmembrane</keyword>
<feature type="transmembrane region" description="Helical" evidence="11">
    <location>
        <begin position="268"/>
        <end position="291"/>
    </location>
</feature>
<reference evidence="14 15" key="1">
    <citation type="journal article" date="2016" name="Nat. Commun.">
        <title>Thousands of microbial genomes shed light on interconnected biogeochemical processes in an aquifer system.</title>
        <authorList>
            <person name="Anantharaman K."/>
            <person name="Brown C.T."/>
            <person name="Hug L.A."/>
            <person name="Sharon I."/>
            <person name="Castelle C.J."/>
            <person name="Probst A.J."/>
            <person name="Thomas B.C."/>
            <person name="Singh A."/>
            <person name="Wilkins M.J."/>
            <person name="Karaoz U."/>
            <person name="Brodie E.L."/>
            <person name="Williams K.H."/>
            <person name="Hubbard S.S."/>
            <person name="Banfield J.F."/>
        </authorList>
    </citation>
    <scope>NUCLEOTIDE SEQUENCE [LARGE SCALE GENOMIC DNA]</scope>
</reference>
<protein>
    <recommendedName>
        <fullName evidence="3 10">Cell division protein FtsX</fullName>
    </recommendedName>
</protein>
<feature type="transmembrane region" description="Helical" evidence="11">
    <location>
        <begin position="209"/>
        <end position="236"/>
    </location>
</feature>
<keyword evidence="9 10" id="KW-0131">Cell cycle</keyword>
<comment type="similarity">
    <text evidence="2 10">Belongs to the ABC-4 integral membrane protein family. FtsX subfamily.</text>
</comment>
<evidence type="ECO:0000256" key="4">
    <source>
        <dbReference type="ARBA" id="ARBA00022475"/>
    </source>
</evidence>
<dbReference type="AlphaFoldDB" id="A0A1F7IQ76"/>
<dbReference type="Gene3D" id="3.30.70.3040">
    <property type="match status" value="1"/>
</dbReference>
<evidence type="ECO:0000256" key="10">
    <source>
        <dbReference type="PIRNR" id="PIRNR003097"/>
    </source>
</evidence>
<dbReference type="PANTHER" id="PTHR47755">
    <property type="entry name" value="CELL DIVISION PROTEIN FTSX"/>
    <property type="match status" value="1"/>
</dbReference>
<dbReference type="GO" id="GO:0051301">
    <property type="term" value="P:cell division"/>
    <property type="evidence" value="ECO:0007669"/>
    <property type="project" value="UniProtKB-KW"/>
</dbReference>
<sequence length="298" mass="34160">MKEIVISIRRAPYQSLAAFLILFFTLFLSSIMFISMSFLYGLLGYVETRPQVIVYFQTNTSENSIIKLRDRLMNSGKVLSIKYISKDDAYKIYKDLNKDNPLLLEMVTSDILPASLEIFAKKPVFLQELADFLKKQPGVDEVNFQKDILDRLLTLTNILRKTTITFFIFLFFLSILVLFTTILFKIALKKDEIELLRLLGASNYYIKKPFILEATLFGLSASIGSFLIILIFLLYLKPFLDSYLSGITNLTLSIFITQITVWPLNIAFLLLSFFLSLFFGVSIAVLSSLLATQKYLKI</sequence>
<dbReference type="Pfam" id="PF02687">
    <property type="entry name" value="FtsX"/>
    <property type="match status" value="1"/>
</dbReference>